<sequence>MDFKSNYLNVVSLLCFGFFFLSGCFIKAPPDPSSSSFINLLIFRCNSGADPGCTKNQSTVTEPDPVSPAKSICSETTLEVIQPSNWIRVQNELQLQASKGSLGAPVANTFGVETDASAYVGAVLTPAGRIIAVTNQGMKLVELDPVTRLITNTLGIGFLGFSKWNGGVLSPSGSIELIPSGTTAYASFDPVSFGAVAYGTTTGFNDFMGGVFAPNGKFYPIPASSLFFTEVDPVTRTHSTFGTALTANPFYAGGVLGPNGNIYAIPSQANQFVEVDPIAKTNTNFGSFFFGFFGKWSGGVLAPNGKIYVIPDAFSMFVEIDPVAKTLTPFGAAPGVSQAYSGGVLAPNGKIYGIPFDATEFVEIDPQTLTVTYFGTAPGGGAWSGGVLAPNGKIYGMPYNAGTFLEIDPRANGRICDPILQSAYFNKY</sequence>
<proteinExistence type="predicted"/>
<evidence type="ECO:0000313" key="1">
    <source>
        <dbReference type="EMBL" id="AOP35078.1"/>
    </source>
</evidence>
<dbReference type="OrthoDB" id="345339at2"/>
<gene>
    <name evidence="1" type="ORF">A0128_15260</name>
</gene>
<dbReference type="SUPFAM" id="SSF50965">
    <property type="entry name" value="Galactose oxidase, central domain"/>
    <property type="match status" value="1"/>
</dbReference>
<dbReference type="InterPro" id="IPR011043">
    <property type="entry name" value="Gal_Oxase/kelch_b-propeller"/>
</dbReference>
<protein>
    <recommendedName>
        <fullName evidence="3">TIGR03118 family protein</fullName>
    </recommendedName>
</protein>
<dbReference type="Proteomes" id="UP000094197">
    <property type="component" value="Chromosome 1"/>
</dbReference>
<dbReference type="KEGG" id="laj:A0128_15260"/>
<name>A0A1D7UZT7_9LEPT</name>
<keyword evidence="2" id="KW-1185">Reference proteome</keyword>
<dbReference type="EMBL" id="CP015217">
    <property type="protein sequence ID" value="AOP35078.1"/>
    <property type="molecule type" value="Genomic_DNA"/>
</dbReference>
<evidence type="ECO:0000313" key="2">
    <source>
        <dbReference type="Proteomes" id="UP000094197"/>
    </source>
</evidence>
<organism evidence="1 2">
    <name type="scientific">Leptospira tipperaryensis</name>
    <dbReference type="NCBI Taxonomy" id="2564040"/>
    <lineage>
        <taxon>Bacteria</taxon>
        <taxon>Pseudomonadati</taxon>
        <taxon>Spirochaetota</taxon>
        <taxon>Spirochaetia</taxon>
        <taxon>Leptospirales</taxon>
        <taxon>Leptospiraceae</taxon>
        <taxon>Leptospira</taxon>
    </lineage>
</organism>
<reference evidence="1 2" key="1">
    <citation type="submission" date="2016-04" db="EMBL/GenBank/DDBJ databases">
        <title>Complete genome seqeunce of Leptospira alstonii serovar Room22.</title>
        <authorList>
            <person name="Nally J.E."/>
            <person name="Bayles D.O."/>
            <person name="Hurley D."/>
            <person name="Fanning S."/>
            <person name="McMahon B.J."/>
            <person name="Arent Z."/>
        </authorList>
    </citation>
    <scope>NUCLEOTIDE SEQUENCE [LARGE SCALE GENOMIC DNA]</scope>
    <source>
        <strain evidence="1 2">GWTS #1</strain>
    </source>
</reference>
<accession>A0A1D7UZT7</accession>
<dbReference type="AlphaFoldDB" id="A0A1D7UZT7"/>
<dbReference type="RefSeq" id="WP_069608293.1">
    <property type="nucleotide sequence ID" value="NZ_CP015217.1"/>
</dbReference>
<dbReference type="PROSITE" id="PS51257">
    <property type="entry name" value="PROKAR_LIPOPROTEIN"/>
    <property type="match status" value="1"/>
</dbReference>
<evidence type="ECO:0008006" key="3">
    <source>
        <dbReference type="Google" id="ProtNLM"/>
    </source>
</evidence>